<keyword evidence="2" id="KW-1134">Transmembrane beta strand</keyword>
<evidence type="ECO:0000256" key="6">
    <source>
        <dbReference type="ARBA" id="ARBA00023237"/>
    </source>
</evidence>
<keyword evidence="4" id="KW-0677">Repeat</keyword>
<dbReference type="OrthoDB" id="9803054at2"/>
<dbReference type="EMBL" id="CP043312">
    <property type="protein sequence ID" value="QEK39534.1"/>
    <property type="molecule type" value="Genomic_DNA"/>
</dbReference>
<evidence type="ECO:0000256" key="3">
    <source>
        <dbReference type="ARBA" id="ARBA00022692"/>
    </source>
</evidence>
<evidence type="ECO:0000313" key="11">
    <source>
        <dbReference type="Proteomes" id="UP000323844"/>
    </source>
</evidence>
<name>A0A5C0UL01_9RICK</name>
<keyword evidence="5" id="KW-0472">Membrane</keyword>
<sequence length="794" mass="88795">MIYITRSAFAVYFLLCLCSFANTTAQIYTYSTISIEGNERICKEAIINKIKLNSGNCTQDELNEMVKILYNTGWFEHVNASVQDNSIKITLSECPVIEKISYKGNNSIADSALDKLLLIAKGSSLNSSGISVAVQKILAAYKSTGMFYVKVTPNIIKTKNNLVEVEFNILEGPKIFIKRINIIGNKTFSDSTIKEILHTKSSPLLRFLSFNTTYEPDSFSLDRFLLEKFYKSQGFLDFKVISISSRILNTLDGFEVNFALDEGTRYFIGKVDISCKTTEIPINKLKHLIKVSKKSYCDTTLLEKTSASIEKALKALNFHDFRVHHRIHPSGNIANVTFHCTRYHTQPVIKSIEISGNTNTREETIREHLEIEEGSRYKNDDLQRSKNNLLASGLFKHDGVNIDEDIDEDGKALISVQLSERPGTKCSAGIRYAHRSGIGGNISLRESNLFGKGIVGLVSINKASNFTDIDVLSSIPINRNISISSGIEFSHISAKESAEDSILDNVMGKEVHTSSQRKVRLFAAISNRIAQNVFFKNSISFSSEKSIDTKYDDNDDEKQKLRARSSKIMLDDDFGGYKAISFKTSCIYDTMMGHLDNKKGLTATLAHTYTKTIGCDYPNHRMASFTAQHAVQLIPNKVVLNTILEGKMLFSNGTIRSIDCFSLGGDNLRGFVEHGCSPYRLKTKESRCRIACGGDRLYRLSSELSAIISQNTVPVSCFCFFDCGNIWRHNKGNKEAEIISNRSLRSSYGVGLKIVTPFFPIKMSYVFGAKGHHKDKKDTSNLVISVEKEFTAED</sequence>
<dbReference type="PANTHER" id="PTHR12815">
    <property type="entry name" value="SORTING AND ASSEMBLY MACHINERY SAMM50 PROTEIN FAMILY MEMBER"/>
    <property type="match status" value="1"/>
</dbReference>
<dbReference type="PROSITE" id="PS51779">
    <property type="entry name" value="POTRA"/>
    <property type="match status" value="3"/>
</dbReference>
<keyword evidence="6" id="KW-0998">Cell outer membrane</keyword>
<dbReference type="InterPro" id="IPR034746">
    <property type="entry name" value="POTRA"/>
</dbReference>
<dbReference type="AlphaFoldDB" id="A0A5C0UL01"/>
<evidence type="ECO:0000259" key="9">
    <source>
        <dbReference type="PROSITE" id="PS51779"/>
    </source>
</evidence>
<keyword evidence="8" id="KW-0732">Signal</keyword>
<dbReference type="Pfam" id="PF01103">
    <property type="entry name" value="Omp85"/>
    <property type="match status" value="1"/>
</dbReference>
<keyword evidence="3" id="KW-0812">Transmembrane</keyword>
<feature type="chain" id="PRO_5022917617" description="Outer membrane protein assembly factor BamA" evidence="8">
    <location>
        <begin position="22"/>
        <end position="794"/>
    </location>
</feature>
<evidence type="ECO:0000256" key="7">
    <source>
        <dbReference type="NCBIfam" id="TIGR03303"/>
    </source>
</evidence>
<comment type="subcellular location">
    <subcellularLocation>
        <location evidence="1">Membrane</location>
    </subcellularLocation>
</comment>
<gene>
    <name evidence="10" type="primary">bamA</name>
    <name evidence="10" type="ORF">FZC37_01095</name>
</gene>
<dbReference type="InterPro" id="IPR039910">
    <property type="entry name" value="D15-like"/>
</dbReference>
<dbReference type="Pfam" id="PF07244">
    <property type="entry name" value="POTRA"/>
    <property type="match status" value="4"/>
</dbReference>
<evidence type="ECO:0000313" key="10">
    <source>
        <dbReference type="EMBL" id="QEK39534.1"/>
    </source>
</evidence>
<dbReference type="RefSeq" id="WP_148951895.1">
    <property type="nucleotide sequence ID" value="NZ_CP043312.1"/>
</dbReference>
<accession>A0A5C0UL01</accession>
<evidence type="ECO:0000256" key="1">
    <source>
        <dbReference type="ARBA" id="ARBA00004370"/>
    </source>
</evidence>
<keyword evidence="11" id="KW-1185">Reference proteome</keyword>
<feature type="domain" description="POTRA" evidence="9">
    <location>
        <begin position="95"/>
        <end position="172"/>
    </location>
</feature>
<dbReference type="GO" id="GO:0009279">
    <property type="term" value="C:cell outer membrane"/>
    <property type="evidence" value="ECO:0007669"/>
    <property type="project" value="UniProtKB-UniRule"/>
</dbReference>
<evidence type="ECO:0000256" key="5">
    <source>
        <dbReference type="ARBA" id="ARBA00023136"/>
    </source>
</evidence>
<dbReference type="GO" id="GO:0071709">
    <property type="term" value="P:membrane assembly"/>
    <property type="evidence" value="ECO:0007669"/>
    <property type="project" value="InterPro"/>
</dbReference>
<evidence type="ECO:0000256" key="8">
    <source>
        <dbReference type="SAM" id="SignalP"/>
    </source>
</evidence>
<dbReference type="NCBIfam" id="TIGR03303">
    <property type="entry name" value="OM_YaeT"/>
    <property type="match status" value="1"/>
</dbReference>
<reference evidence="10 11" key="1">
    <citation type="submission" date="2019-08" db="EMBL/GenBank/DDBJ databases">
        <title>Highly reduced genomes of protist endosymbionts show evolutionary convergence.</title>
        <authorList>
            <person name="George E."/>
            <person name="Husnik F."/>
            <person name="Tashyreva D."/>
            <person name="Prokopchuk G."/>
            <person name="Horak A."/>
            <person name="Kwong W.K."/>
            <person name="Lukes J."/>
            <person name="Keeling P.J."/>
        </authorList>
    </citation>
    <scope>NUCLEOTIDE SEQUENCE [LARGE SCALE GENOMIC DNA]</scope>
    <source>
        <strain evidence="10">1621</strain>
    </source>
</reference>
<feature type="domain" description="POTRA" evidence="9">
    <location>
        <begin position="347"/>
        <end position="421"/>
    </location>
</feature>
<evidence type="ECO:0000256" key="4">
    <source>
        <dbReference type="ARBA" id="ARBA00022737"/>
    </source>
</evidence>
<proteinExistence type="predicted"/>
<evidence type="ECO:0000256" key="2">
    <source>
        <dbReference type="ARBA" id="ARBA00022452"/>
    </source>
</evidence>
<dbReference type="Proteomes" id="UP000323844">
    <property type="component" value="Chromosome"/>
</dbReference>
<feature type="domain" description="POTRA" evidence="9">
    <location>
        <begin position="28"/>
        <end position="94"/>
    </location>
</feature>
<dbReference type="Gene3D" id="3.10.20.310">
    <property type="entry name" value="membrane protein fhac"/>
    <property type="match status" value="4"/>
</dbReference>
<organism evidence="10 11">
    <name type="scientific">Candidatus Sneabacter namystus</name>
    <dbReference type="NCBI Taxonomy" id="2601646"/>
    <lineage>
        <taxon>Bacteria</taxon>
        <taxon>Pseudomonadati</taxon>
        <taxon>Pseudomonadota</taxon>
        <taxon>Alphaproteobacteria</taxon>
        <taxon>Rickettsiales</taxon>
        <taxon>Rickettsiaceae</taxon>
        <taxon>Rickettsieae</taxon>
        <taxon>Candidatus Sneabacter</taxon>
    </lineage>
</organism>
<dbReference type="InterPro" id="IPR010827">
    <property type="entry name" value="BamA/TamA_POTRA"/>
</dbReference>
<protein>
    <recommendedName>
        <fullName evidence="7">Outer membrane protein assembly factor BamA</fullName>
    </recommendedName>
</protein>
<dbReference type="Gene3D" id="2.40.160.50">
    <property type="entry name" value="membrane protein fhac: a member of the omp85/tpsb transporter family"/>
    <property type="match status" value="1"/>
</dbReference>
<dbReference type="PANTHER" id="PTHR12815:SF18">
    <property type="entry name" value="SORTING AND ASSEMBLY MACHINERY COMPONENT 50 HOMOLOG"/>
    <property type="match status" value="1"/>
</dbReference>
<feature type="signal peptide" evidence="8">
    <location>
        <begin position="1"/>
        <end position="21"/>
    </location>
</feature>
<dbReference type="InterPro" id="IPR023707">
    <property type="entry name" value="OM_assembly_BamA"/>
</dbReference>
<dbReference type="InterPro" id="IPR000184">
    <property type="entry name" value="Bac_surfAg_D15"/>
</dbReference>
<dbReference type="KEGG" id="snay:FZC37_01095"/>